<evidence type="ECO:0000313" key="3">
    <source>
        <dbReference type="Proteomes" id="UP000478052"/>
    </source>
</evidence>
<comment type="caution">
    <text evidence="2">The sequence shown here is derived from an EMBL/GenBank/DDBJ whole genome shotgun (WGS) entry which is preliminary data.</text>
</comment>
<accession>A0A6G0YBP9</accession>
<sequence>MDLSFENGFSLSEALDILLNEDIEGDIFIEPPYPHVESDGDSADEDGSGGYVVDTG</sequence>
<dbReference type="OrthoDB" id="6628949at2759"/>
<feature type="region of interest" description="Disordered" evidence="1">
    <location>
        <begin position="31"/>
        <end position="56"/>
    </location>
</feature>
<dbReference type="Proteomes" id="UP000478052">
    <property type="component" value="Unassembled WGS sequence"/>
</dbReference>
<proteinExistence type="predicted"/>
<evidence type="ECO:0000256" key="1">
    <source>
        <dbReference type="SAM" id="MobiDB-lite"/>
    </source>
</evidence>
<dbReference type="EMBL" id="VUJU01004928">
    <property type="protein sequence ID" value="KAF0752800.1"/>
    <property type="molecule type" value="Genomic_DNA"/>
</dbReference>
<dbReference type="AlphaFoldDB" id="A0A6G0YBP9"/>
<gene>
    <name evidence="2" type="ORF">FWK35_00012260</name>
</gene>
<organism evidence="2 3">
    <name type="scientific">Aphis craccivora</name>
    <name type="common">Cowpea aphid</name>
    <dbReference type="NCBI Taxonomy" id="307492"/>
    <lineage>
        <taxon>Eukaryota</taxon>
        <taxon>Metazoa</taxon>
        <taxon>Ecdysozoa</taxon>
        <taxon>Arthropoda</taxon>
        <taxon>Hexapoda</taxon>
        <taxon>Insecta</taxon>
        <taxon>Pterygota</taxon>
        <taxon>Neoptera</taxon>
        <taxon>Paraneoptera</taxon>
        <taxon>Hemiptera</taxon>
        <taxon>Sternorrhyncha</taxon>
        <taxon>Aphidomorpha</taxon>
        <taxon>Aphidoidea</taxon>
        <taxon>Aphididae</taxon>
        <taxon>Aphidini</taxon>
        <taxon>Aphis</taxon>
        <taxon>Aphis</taxon>
    </lineage>
</organism>
<name>A0A6G0YBP9_APHCR</name>
<evidence type="ECO:0000313" key="2">
    <source>
        <dbReference type="EMBL" id="KAF0752800.1"/>
    </source>
</evidence>
<reference evidence="2 3" key="1">
    <citation type="submission" date="2019-08" db="EMBL/GenBank/DDBJ databases">
        <title>Whole genome of Aphis craccivora.</title>
        <authorList>
            <person name="Voronova N.V."/>
            <person name="Shulinski R.S."/>
            <person name="Bandarenka Y.V."/>
            <person name="Zhorov D.G."/>
            <person name="Warner D."/>
        </authorList>
    </citation>
    <scope>NUCLEOTIDE SEQUENCE [LARGE SCALE GENOMIC DNA]</scope>
    <source>
        <strain evidence="2">180601</strain>
        <tissue evidence="2">Whole Body</tissue>
    </source>
</reference>
<protein>
    <submittedName>
        <fullName evidence="2">PiggyBac transposable element-derived protein 3-like</fullName>
    </submittedName>
</protein>
<keyword evidence="3" id="KW-1185">Reference proteome</keyword>